<sequence>MIYVAYGVVLRPDAQTSRSLVELSHAIGDGHEPLMLLGEKAPPHVSVLHVDCAEDQTAGIVAATAPHRGRTIPAKVIGLLYAVIPPGDYYVPTGGYYFGLELIRSPELDALHQEFLLLGHTPLGLVDQDYRPHITLGVTAAPPSQPPFSKVPAGVVQLTMASGPIGPFGTFPDLLE</sequence>
<proteinExistence type="predicted"/>
<dbReference type="Proteomes" id="UP000598146">
    <property type="component" value="Unassembled WGS sequence"/>
</dbReference>
<accession>A0A931CHT7</accession>
<evidence type="ECO:0000313" key="2">
    <source>
        <dbReference type="Proteomes" id="UP000598146"/>
    </source>
</evidence>
<reference evidence="1" key="1">
    <citation type="submission" date="2020-11" db="EMBL/GenBank/DDBJ databases">
        <title>Isolation and identification of active actinomycetes.</title>
        <authorList>
            <person name="Sun X."/>
        </authorList>
    </citation>
    <scope>NUCLEOTIDE SEQUENCE</scope>
    <source>
        <strain evidence="1">NEAU-A11</strain>
    </source>
</reference>
<gene>
    <name evidence="1" type="ORF">I4J89_33715</name>
</gene>
<keyword evidence="2" id="KW-1185">Reference proteome</keyword>
<dbReference type="RefSeq" id="WP_196418197.1">
    <property type="nucleotide sequence ID" value="NZ_JADQTO010000020.1"/>
</dbReference>
<comment type="caution">
    <text evidence="1">The sequence shown here is derived from an EMBL/GenBank/DDBJ whole genome shotgun (WGS) entry which is preliminary data.</text>
</comment>
<dbReference type="EMBL" id="JADQTO010000020">
    <property type="protein sequence ID" value="MBG0566418.1"/>
    <property type="molecule type" value="Genomic_DNA"/>
</dbReference>
<evidence type="ECO:0008006" key="3">
    <source>
        <dbReference type="Google" id="ProtNLM"/>
    </source>
</evidence>
<name>A0A931CHT7_9ACTN</name>
<organism evidence="1 2">
    <name type="scientific">Actinoplanes aureus</name>
    <dbReference type="NCBI Taxonomy" id="2792083"/>
    <lineage>
        <taxon>Bacteria</taxon>
        <taxon>Bacillati</taxon>
        <taxon>Actinomycetota</taxon>
        <taxon>Actinomycetes</taxon>
        <taxon>Micromonosporales</taxon>
        <taxon>Micromonosporaceae</taxon>
        <taxon>Actinoplanes</taxon>
    </lineage>
</organism>
<dbReference type="AlphaFoldDB" id="A0A931CHT7"/>
<protein>
    <recommendedName>
        <fullName evidence="3">2'-5' RNA ligase</fullName>
    </recommendedName>
</protein>
<evidence type="ECO:0000313" key="1">
    <source>
        <dbReference type="EMBL" id="MBG0566418.1"/>
    </source>
</evidence>